<dbReference type="InterPro" id="IPR050504">
    <property type="entry name" value="IgSF_BTN/MOG"/>
</dbReference>
<evidence type="ECO:0000256" key="1">
    <source>
        <dbReference type="ARBA" id="ARBA00004370"/>
    </source>
</evidence>
<accession>F6RHH8</accession>
<evidence type="ECO:0000256" key="2">
    <source>
        <dbReference type="ARBA" id="ARBA00022692"/>
    </source>
</evidence>
<dbReference type="HOGENOM" id="CLU_013137_8_4_1"/>
<dbReference type="GO" id="GO:0005102">
    <property type="term" value="F:signaling receptor binding"/>
    <property type="evidence" value="ECO:0000318"/>
    <property type="project" value="GO_Central"/>
</dbReference>
<feature type="domain" description="Ig-like" evidence="7">
    <location>
        <begin position="12"/>
        <end position="130"/>
    </location>
</feature>
<evidence type="ECO:0000256" key="5">
    <source>
        <dbReference type="ARBA" id="ARBA00023157"/>
    </source>
</evidence>
<dbReference type="InterPro" id="IPR036179">
    <property type="entry name" value="Ig-like_dom_sf"/>
</dbReference>
<keyword evidence="2" id="KW-0812">Transmembrane</keyword>
<dbReference type="AlphaFoldDB" id="F6RHH8"/>
<evidence type="ECO:0000313" key="8">
    <source>
        <dbReference type="Ensembl" id="ENSOANP00000011908.3"/>
    </source>
</evidence>
<dbReference type="GeneTree" id="ENSGT00940000153527"/>
<keyword evidence="4" id="KW-0472">Membrane</keyword>
<proteinExistence type="predicted"/>
<organism evidence="8 9">
    <name type="scientific">Ornithorhynchus anatinus</name>
    <name type="common">Duckbill platypus</name>
    <dbReference type="NCBI Taxonomy" id="9258"/>
    <lineage>
        <taxon>Eukaryota</taxon>
        <taxon>Metazoa</taxon>
        <taxon>Chordata</taxon>
        <taxon>Craniata</taxon>
        <taxon>Vertebrata</taxon>
        <taxon>Euteleostomi</taxon>
        <taxon>Mammalia</taxon>
        <taxon>Monotremata</taxon>
        <taxon>Ornithorhynchidae</taxon>
        <taxon>Ornithorhynchus</taxon>
    </lineage>
</organism>
<evidence type="ECO:0000259" key="7">
    <source>
        <dbReference type="PROSITE" id="PS50835"/>
    </source>
</evidence>
<dbReference type="FunFam" id="2.60.40.10:FF:000183">
    <property type="entry name" value="Myelin-oligodendrocyte glycoprotein"/>
    <property type="match status" value="1"/>
</dbReference>
<dbReference type="InterPro" id="IPR013106">
    <property type="entry name" value="Ig_V-set"/>
</dbReference>
<name>F6RHH8_ORNAN</name>
<evidence type="ECO:0000256" key="6">
    <source>
        <dbReference type="ARBA" id="ARBA00023319"/>
    </source>
</evidence>
<protein>
    <recommendedName>
        <fullName evidence="7">Ig-like domain-containing protein</fullName>
    </recommendedName>
</protein>
<dbReference type="InterPro" id="IPR007110">
    <property type="entry name" value="Ig-like_dom"/>
</dbReference>
<reference evidence="8 9" key="1">
    <citation type="journal article" date="2008" name="Nature">
        <title>Genome analysis of the platypus reveals unique signatures of evolution.</title>
        <authorList>
            <person name="Warren W.C."/>
            <person name="Hillier L.W."/>
            <person name="Marshall Graves J.A."/>
            <person name="Birney E."/>
            <person name="Ponting C.P."/>
            <person name="Grutzner F."/>
            <person name="Belov K."/>
            <person name="Miller W."/>
            <person name="Clarke L."/>
            <person name="Chinwalla A.T."/>
            <person name="Yang S.P."/>
            <person name="Heger A."/>
            <person name="Locke D.P."/>
            <person name="Miethke P."/>
            <person name="Waters P.D."/>
            <person name="Veyrunes F."/>
            <person name="Fulton L."/>
            <person name="Fulton B."/>
            <person name="Graves T."/>
            <person name="Wallis J."/>
            <person name="Puente X.S."/>
            <person name="Lopez-Otin C."/>
            <person name="Ordonez G.R."/>
            <person name="Eichler E.E."/>
            <person name="Chen L."/>
            <person name="Cheng Z."/>
            <person name="Deakin J.E."/>
            <person name="Alsop A."/>
            <person name="Thompson K."/>
            <person name="Kirby P."/>
            <person name="Papenfuss A.T."/>
            <person name="Wakefield M.J."/>
            <person name="Olender T."/>
            <person name="Lancet D."/>
            <person name="Huttley G.A."/>
            <person name="Smit A.F."/>
            <person name="Pask A."/>
            <person name="Temple-Smith P."/>
            <person name="Batzer M.A."/>
            <person name="Walker J.A."/>
            <person name="Konkel M.K."/>
            <person name="Harris R.S."/>
            <person name="Whittington C.M."/>
            <person name="Wong E.S."/>
            <person name="Gemmell N.J."/>
            <person name="Buschiazzo E."/>
            <person name="Vargas Jentzsch I.M."/>
            <person name="Merkel A."/>
            <person name="Schmitz J."/>
            <person name="Zemann A."/>
            <person name="Churakov G."/>
            <person name="Kriegs J.O."/>
            <person name="Brosius J."/>
            <person name="Murchison E.P."/>
            <person name="Sachidanandam R."/>
            <person name="Smith C."/>
            <person name="Hannon G.J."/>
            <person name="Tsend-Ayush E."/>
            <person name="McMillan D."/>
            <person name="Attenborough R."/>
            <person name="Rens W."/>
            <person name="Ferguson-Smith M."/>
            <person name="Lefevre C.M."/>
            <person name="Sharp J.A."/>
            <person name="Nicholas K.R."/>
            <person name="Ray D.A."/>
            <person name="Kube M."/>
            <person name="Reinhardt R."/>
            <person name="Pringle T.H."/>
            <person name="Taylor J."/>
            <person name="Jones R.C."/>
            <person name="Nixon B."/>
            <person name="Dacheux J.L."/>
            <person name="Niwa H."/>
            <person name="Sekita Y."/>
            <person name="Huang X."/>
            <person name="Stark A."/>
            <person name="Kheradpour P."/>
            <person name="Kellis M."/>
            <person name="Flicek P."/>
            <person name="Chen Y."/>
            <person name="Webber C."/>
            <person name="Hardison R."/>
            <person name="Nelson J."/>
            <person name="Hallsworth-Pepin K."/>
            <person name="Delehaunty K."/>
            <person name="Markovic C."/>
            <person name="Minx P."/>
            <person name="Feng Y."/>
            <person name="Kremitzki C."/>
            <person name="Mitreva M."/>
            <person name="Glasscock J."/>
            <person name="Wylie T."/>
            <person name="Wohldmann P."/>
            <person name="Thiru P."/>
            <person name="Nhan M.N."/>
            <person name="Pohl C.S."/>
            <person name="Smith S.M."/>
            <person name="Hou S."/>
            <person name="Nefedov M."/>
            <person name="de Jong P.J."/>
            <person name="Renfree M.B."/>
            <person name="Mardis E.R."/>
            <person name="Wilson R.K."/>
        </authorList>
    </citation>
    <scope>NUCLEOTIDE SEQUENCE [LARGE SCALE GENOMIC DNA]</scope>
    <source>
        <strain evidence="8 9">Glennie</strain>
    </source>
</reference>
<dbReference type="Gene3D" id="2.60.40.10">
    <property type="entry name" value="Immunoglobulins"/>
    <property type="match status" value="1"/>
</dbReference>
<evidence type="ECO:0000256" key="3">
    <source>
        <dbReference type="ARBA" id="ARBA00022989"/>
    </source>
</evidence>
<dbReference type="SUPFAM" id="SSF48726">
    <property type="entry name" value="Immunoglobulin"/>
    <property type="match status" value="1"/>
</dbReference>
<comment type="subcellular location">
    <subcellularLocation>
        <location evidence="1">Membrane</location>
    </subcellularLocation>
</comment>
<dbReference type="Proteomes" id="UP000002279">
    <property type="component" value="Chromosome X5"/>
</dbReference>
<evidence type="ECO:0000256" key="4">
    <source>
        <dbReference type="ARBA" id="ARBA00023136"/>
    </source>
</evidence>
<dbReference type="CDD" id="cd05713">
    <property type="entry name" value="IgV_MOG_like"/>
    <property type="match status" value="1"/>
</dbReference>
<dbReference type="InParanoid" id="F6RHH8"/>
<keyword evidence="3" id="KW-1133">Transmembrane helix</keyword>
<dbReference type="Ensembl" id="ENSOANT00000011910.3">
    <property type="protein sequence ID" value="ENSOANP00000011908.3"/>
    <property type="gene ID" value="ENSOANG00000007482.4"/>
</dbReference>
<reference evidence="8" key="2">
    <citation type="submission" date="2025-08" db="UniProtKB">
        <authorList>
            <consortium name="Ensembl"/>
        </authorList>
    </citation>
    <scope>IDENTIFICATION</scope>
    <source>
        <strain evidence="8">Glennie</strain>
    </source>
</reference>
<dbReference type="Pfam" id="PF07686">
    <property type="entry name" value="V-set"/>
    <property type="match status" value="1"/>
</dbReference>
<dbReference type="PANTHER" id="PTHR24100:SF139">
    <property type="entry name" value="BUTYROPHILIN SUBFAMILY 2 MEMBER A2"/>
    <property type="match status" value="1"/>
</dbReference>
<dbReference type="InterPro" id="IPR003599">
    <property type="entry name" value="Ig_sub"/>
</dbReference>
<dbReference type="GO" id="GO:0001817">
    <property type="term" value="P:regulation of cytokine production"/>
    <property type="evidence" value="ECO:0000318"/>
    <property type="project" value="GO_Central"/>
</dbReference>
<dbReference type="eggNOG" id="ENOG502QSRZ">
    <property type="taxonomic scope" value="Eukaryota"/>
</dbReference>
<dbReference type="Bgee" id="ENSOANG00000007482">
    <property type="expression patterns" value="Expressed in ovary"/>
</dbReference>
<keyword evidence="5" id="KW-1015">Disulfide bond</keyword>
<keyword evidence="9" id="KW-1185">Reference proteome</keyword>
<evidence type="ECO:0000313" key="9">
    <source>
        <dbReference type="Proteomes" id="UP000002279"/>
    </source>
</evidence>
<dbReference type="SMART" id="SM00409">
    <property type="entry name" value="IG"/>
    <property type="match status" value="1"/>
</dbReference>
<dbReference type="InterPro" id="IPR013783">
    <property type="entry name" value="Ig-like_fold"/>
</dbReference>
<dbReference type="PROSITE" id="PS50835">
    <property type="entry name" value="IG_LIKE"/>
    <property type="match status" value="1"/>
</dbReference>
<dbReference type="PANTHER" id="PTHR24100">
    <property type="entry name" value="BUTYROPHILIN"/>
    <property type="match status" value="1"/>
</dbReference>
<keyword evidence="6" id="KW-0393">Immunoglobulin domain</keyword>
<dbReference type="GO" id="GO:0050852">
    <property type="term" value="P:T cell receptor signaling pathway"/>
    <property type="evidence" value="ECO:0000318"/>
    <property type="project" value="GO_Central"/>
</dbReference>
<dbReference type="STRING" id="9258.ENSOANP00000011908"/>
<dbReference type="GO" id="GO:0009897">
    <property type="term" value="C:external side of plasma membrane"/>
    <property type="evidence" value="ECO:0000318"/>
    <property type="project" value="GO_Central"/>
</dbReference>
<sequence length="250" mass="28491">DLNLAYPSLPSPPLFSTMFWQFSVVGPHRPILAKWGEDAELPCQLYPKTNAEHMEIRWYRSNDSRLVHLYPEGKDQESEQMPEFQGRTTLIRDAIAEGRVALRIHRVRVSDQGSYTCRFQSSIIEEAVLELGVIRKSLASVRQPVLYPLPRAAPPKKRALSMEREEAGWRIGASGTGRLKTMRQEVAGRDAELLCPPPVDFRLHGVSPDSWAENRIRMIAYFRCLLCFLKWYLSAYFVPGTELSTGVNIS</sequence>
<dbReference type="SMART" id="SM00406">
    <property type="entry name" value="IGv"/>
    <property type="match status" value="1"/>
</dbReference>
<reference evidence="8" key="3">
    <citation type="submission" date="2025-09" db="UniProtKB">
        <authorList>
            <consortium name="Ensembl"/>
        </authorList>
    </citation>
    <scope>IDENTIFICATION</scope>
    <source>
        <strain evidence="8">Glennie</strain>
    </source>
</reference>